<evidence type="ECO:0000256" key="2">
    <source>
        <dbReference type="SAM" id="MobiDB-lite"/>
    </source>
</evidence>
<keyword evidence="4" id="KW-1185">Reference proteome</keyword>
<gene>
    <name evidence="3" type="primary">POLR3B_2</name>
    <name evidence="3" type="ORF">OS493_014586</name>
</gene>
<keyword evidence="3" id="KW-0240">DNA-directed RNA polymerase</keyword>
<feature type="region of interest" description="Disordered" evidence="2">
    <location>
        <begin position="161"/>
        <end position="180"/>
    </location>
</feature>
<keyword evidence="3" id="KW-0548">Nucleotidyltransferase</keyword>
<name>A0A9W9YSY0_9CNID</name>
<dbReference type="OrthoDB" id="10046076at2759"/>
<keyword evidence="1" id="KW-0175">Coiled coil</keyword>
<dbReference type="AlphaFoldDB" id="A0A9W9YSY0"/>
<dbReference type="EMBL" id="MU827308">
    <property type="protein sequence ID" value="KAJ7361939.1"/>
    <property type="molecule type" value="Genomic_DNA"/>
</dbReference>
<protein>
    <submittedName>
        <fullName evidence="3">DNA-directed RNA polymerase III subunit RPC2</fullName>
        <ecNumber evidence="3">2.7.7.6</ecNumber>
    </submittedName>
</protein>
<dbReference type="Proteomes" id="UP001163046">
    <property type="component" value="Unassembled WGS sequence"/>
</dbReference>
<feature type="compositionally biased region" description="Polar residues" evidence="2">
    <location>
        <begin position="163"/>
        <end position="179"/>
    </location>
</feature>
<keyword evidence="3" id="KW-0804">Transcription</keyword>
<evidence type="ECO:0000313" key="3">
    <source>
        <dbReference type="EMBL" id="KAJ7361939.1"/>
    </source>
</evidence>
<keyword evidence="3" id="KW-0808">Transferase</keyword>
<feature type="coiled-coil region" evidence="1">
    <location>
        <begin position="62"/>
        <end position="89"/>
    </location>
</feature>
<organism evidence="3 4">
    <name type="scientific">Desmophyllum pertusum</name>
    <dbReference type="NCBI Taxonomy" id="174260"/>
    <lineage>
        <taxon>Eukaryota</taxon>
        <taxon>Metazoa</taxon>
        <taxon>Cnidaria</taxon>
        <taxon>Anthozoa</taxon>
        <taxon>Hexacorallia</taxon>
        <taxon>Scleractinia</taxon>
        <taxon>Caryophylliina</taxon>
        <taxon>Caryophylliidae</taxon>
        <taxon>Desmophyllum</taxon>
    </lineage>
</organism>
<feature type="compositionally biased region" description="Polar residues" evidence="2">
    <location>
        <begin position="1"/>
        <end position="10"/>
    </location>
</feature>
<dbReference type="GO" id="GO:0003899">
    <property type="term" value="F:DNA-directed RNA polymerase activity"/>
    <property type="evidence" value="ECO:0007669"/>
    <property type="project" value="UniProtKB-EC"/>
</dbReference>
<dbReference type="GO" id="GO:0000428">
    <property type="term" value="C:DNA-directed RNA polymerase complex"/>
    <property type="evidence" value="ECO:0007669"/>
    <property type="project" value="UniProtKB-KW"/>
</dbReference>
<sequence>MAAEQGSPSKLSAKMRTKRQIPNSPSPTTPLRSSIPKRIKSDNREDDSVSLQDIYNLITDMKTEMATKHAELDKRIEGVEEKIKSEIQSLKSSVKTMVTEEVKKAKKMIEDDVNESINFIEESLKDKMAEIKEHAIYNEQYSRKSSVKSEDIDICHRIGKINRSPNMPTMSQAASTRYPTTREKHRPIIVKFATHKMKSTVMKKKRDLKDTGYGLVEDLTTDIYKRLCDIKKLDSIERCWSIDGKIKYIKKGERAINIIKDGRDVEKLMAGVTQ</sequence>
<evidence type="ECO:0000313" key="4">
    <source>
        <dbReference type="Proteomes" id="UP001163046"/>
    </source>
</evidence>
<dbReference type="EC" id="2.7.7.6" evidence="3"/>
<evidence type="ECO:0000256" key="1">
    <source>
        <dbReference type="SAM" id="Coils"/>
    </source>
</evidence>
<accession>A0A9W9YSY0</accession>
<feature type="region of interest" description="Disordered" evidence="2">
    <location>
        <begin position="1"/>
        <end position="47"/>
    </location>
</feature>
<proteinExistence type="predicted"/>
<reference evidence="3" key="1">
    <citation type="submission" date="2023-01" db="EMBL/GenBank/DDBJ databases">
        <title>Genome assembly of the deep-sea coral Lophelia pertusa.</title>
        <authorList>
            <person name="Herrera S."/>
            <person name="Cordes E."/>
        </authorList>
    </citation>
    <scope>NUCLEOTIDE SEQUENCE</scope>
    <source>
        <strain evidence="3">USNM1676648</strain>
        <tissue evidence="3">Polyp</tissue>
    </source>
</reference>
<comment type="caution">
    <text evidence="3">The sequence shown here is derived from an EMBL/GenBank/DDBJ whole genome shotgun (WGS) entry which is preliminary data.</text>
</comment>